<keyword evidence="1" id="KW-0560">Oxidoreductase</keyword>
<organism evidence="3 4">
    <name type="scientific">Saccharothrix ecbatanensis</name>
    <dbReference type="NCBI Taxonomy" id="1105145"/>
    <lineage>
        <taxon>Bacteria</taxon>
        <taxon>Bacillati</taxon>
        <taxon>Actinomycetota</taxon>
        <taxon>Actinomycetes</taxon>
        <taxon>Pseudonocardiales</taxon>
        <taxon>Pseudonocardiaceae</taxon>
        <taxon>Saccharothrix</taxon>
    </lineage>
</organism>
<sequence>MADDDRYVPLGRTALRVGRIALGTVNFGGRVDDDTAVRMLDRALDGGANLVDTADIYGWRVHPGHTEELLGRWFAGNPSRRERTVLATKVGNPTGPGPNDRGLSARHLIAGCEASLRRLGTDWIDLYQLHTPDPAAGWDEVWQAMETLVAQGKVRYAGTSNFAGWQLAAGQEAARRRHFPGIAAEQCVYNLAVRHAELDVIPAARAYGIGVLVWSPLHGGLLGGVLRKTAEGTAVKSAQGRGAEALPALRDEIGRYEEFCASIGRPPAEVGLAWLLSRPGVTALVTGPRTEAQLDGALAAADLRLSAAELDALDALFPPLGSGGPAPAAWVT</sequence>
<dbReference type="PANTHER" id="PTHR43364:SF5">
    <property type="entry name" value="REDUCTASE"/>
    <property type="match status" value="1"/>
</dbReference>
<comment type="caution">
    <text evidence="3">The sequence shown here is derived from an EMBL/GenBank/DDBJ whole genome shotgun (WGS) entry which is preliminary data.</text>
</comment>
<proteinExistence type="predicted"/>
<dbReference type="InterPro" id="IPR023210">
    <property type="entry name" value="NADP_OxRdtase_dom"/>
</dbReference>
<dbReference type="SUPFAM" id="SSF51430">
    <property type="entry name" value="NAD(P)-linked oxidoreductase"/>
    <property type="match status" value="1"/>
</dbReference>
<name>A0A7W9HHJ8_9PSEU</name>
<dbReference type="InterPro" id="IPR036812">
    <property type="entry name" value="NAD(P)_OxRdtase_dom_sf"/>
</dbReference>
<accession>A0A7W9HHJ8</accession>
<feature type="domain" description="NADP-dependent oxidoreductase" evidence="2">
    <location>
        <begin position="19"/>
        <end position="316"/>
    </location>
</feature>
<dbReference type="RefSeq" id="WP_184919174.1">
    <property type="nucleotide sequence ID" value="NZ_JACHMO010000001.1"/>
</dbReference>
<evidence type="ECO:0000259" key="2">
    <source>
        <dbReference type="Pfam" id="PF00248"/>
    </source>
</evidence>
<dbReference type="AlphaFoldDB" id="A0A7W9HHJ8"/>
<dbReference type="Proteomes" id="UP000552097">
    <property type="component" value="Unassembled WGS sequence"/>
</dbReference>
<dbReference type="FunFam" id="3.20.20.100:FF:000004">
    <property type="entry name" value="Oxidoreductase, aldo/keto reductase"/>
    <property type="match status" value="1"/>
</dbReference>
<dbReference type="InterPro" id="IPR050523">
    <property type="entry name" value="AKR_Detox_Biosynth"/>
</dbReference>
<gene>
    <name evidence="3" type="ORF">F4560_002230</name>
</gene>
<dbReference type="PANTHER" id="PTHR43364">
    <property type="entry name" value="NADH-SPECIFIC METHYLGLYOXAL REDUCTASE-RELATED"/>
    <property type="match status" value="1"/>
</dbReference>
<dbReference type="GO" id="GO:0005829">
    <property type="term" value="C:cytosol"/>
    <property type="evidence" value="ECO:0007669"/>
    <property type="project" value="UniProtKB-ARBA"/>
</dbReference>
<evidence type="ECO:0000313" key="3">
    <source>
        <dbReference type="EMBL" id="MBB5802462.1"/>
    </source>
</evidence>
<protein>
    <submittedName>
        <fullName evidence="3">NDP-hexose 2,3-enoyl reductase</fullName>
    </submittedName>
</protein>
<evidence type="ECO:0000256" key="1">
    <source>
        <dbReference type="ARBA" id="ARBA00023002"/>
    </source>
</evidence>
<dbReference type="Pfam" id="PF00248">
    <property type="entry name" value="Aldo_ket_red"/>
    <property type="match status" value="1"/>
</dbReference>
<keyword evidence="4" id="KW-1185">Reference proteome</keyword>
<reference evidence="3 4" key="1">
    <citation type="submission" date="2020-08" db="EMBL/GenBank/DDBJ databases">
        <title>Sequencing the genomes of 1000 actinobacteria strains.</title>
        <authorList>
            <person name="Klenk H.-P."/>
        </authorList>
    </citation>
    <scope>NUCLEOTIDE SEQUENCE [LARGE SCALE GENOMIC DNA]</scope>
    <source>
        <strain evidence="3 4">DSM 45486</strain>
    </source>
</reference>
<dbReference type="GO" id="GO:0016491">
    <property type="term" value="F:oxidoreductase activity"/>
    <property type="evidence" value="ECO:0007669"/>
    <property type="project" value="UniProtKB-KW"/>
</dbReference>
<dbReference type="EMBL" id="JACHMO010000001">
    <property type="protein sequence ID" value="MBB5802462.1"/>
    <property type="molecule type" value="Genomic_DNA"/>
</dbReference>
<evidence type="ECO:0000313" key="4">
    <source>
        <dbReference type="Proteomes" id="UP000552097"/>
    </source>
</evidence>
<dbReference type="Gene3D" id="3.20.20.100">
    <property type="entry name" value="NADP-dependent oxidoreductase domain"/>
    <property type="match status" value="1"/>
</dbReference>